<accession>G5SP44</accession>
<evidence type="ECO:0000313" key="1">
    <source>
        <dbReference type="EMBL" id="EHH00991.1"/>
    </source>
</evidence>
<dbReference type="Proteomes" id="UP000003598">
    <property type="component" value="Unassembled WGS sequence"/>
</dbReference>
<keyword evidence="2" id="KW-1185">Reference proteome</keyword>
<dbReference type="AlphaFoldDB" id="G5SP44"/>
<sequence>MFCVRRVRIAPVSPRRVWGGNTRISGKVVWGQRDGDMKVCLMFCLSIIPVYEKWS</sequence>
<dbReference type="HOGENOM" id="CLU_3028095_0_0_10"/>
<protein>
    <submittedName>
        <fullName evidence="1">Uncharacterized protein</fullName>
    </submittedName>
</protein>
<organism evidence="1 2">
    <name type="scientific">Paraprevotella clara YIT 11840</name>
    <dbReference type="NCBI Taxonomy" id="762968"/>
    <lineage>
        <taxon>Bacteria</taxon>
        <taxon>Pseudomonadati</taxon>
        <taxon>Bacteroidota</taxon>
        <taxon>Bacteroidia</taxon>
        <taxon>Bacteroidales</taxon>
        <taxon>Prevotellaceae</taxon>
        <taxon>Paraprevotella</taxon>
    </lineage>
</organism>
<proteinExistence type="predicted"/>
<reference evidence="1 2" key="1">
    <citation type="submission" date="2011-03" db="EMBL/GenBank/DDBJ databases">
        <authorList>
            <person name="Weinstock G."/>
            <person name="Sodergren E."/>
            <person name="Clifton S."/>
            <person name="Fulton L."/>
            <person name="Fulton B."/>
            <person name="Courtney L."/>
            <person name="Fronick C."/>
            <person name="Harrison M."/>
            <person name="Strong C."/>
            <person name="Farmer C."/>
            <person name="Delahaunty K."/>
            <person name="Markovic C."/>
            <person name="Hall O."/>
            <person name="Minx P."/>
            <person name="Tomlinson C."/>
            <person name="Mitreva M."/>
            <person name="Hou S."/>
            <person name="Chen J."/>
            <person name="Wollam A."/>
            <person name="Pepin K.H."/>
            <person name="Johnson M."/>
            <person name="Bhonagiri V."/>
            <person name="Zhang X."/>
            <person name="Suruliraj S."/>
            <person name="Warren W."/>
            <person name="Chinwalla A."/>
            <person name="Mardis E.R."/>
            <person name="Wilson R.K."/>
        </authorList>
    </citation>
    <scope>NUCLEOTIDE SEQUENCE [LARGE SCALE GENOMIC DNA]</scope>
    <source>
        <strain evidence="1 2">YIT 11840</strain>
    </source>
</reference>
<comment type="caution">
    <text evidence="1">The sequence shown here is derived from an EMBL/GenBank/DDBJ whole genome shotgun (WGS) entry which is preliminary data.</text>
</comment>
<gene>
    <name evidence="1" type="ORF">HMPREF9441_01039</name>
</gene>
<dbReference type="EMBL" id="AFFY01000016">
    <property type="protein sequence ID" value="EHH00991.1"/>
    <property type="molecule type" value="Genomic_DNA"/>
</dbReference>
<name>G5SP44_9BACT</name>
<evidence type="ECO:0000313" key="2">
    <source>
        <dbReference type="Proteomes" id="UP000003598"/>
    </source>
</evidence>